<evidence type="ECO:0000259" key="2">
    <source>
        <dbReference type="Pfam" id="PF07995"/>
    </source>
</evidence>
<dbReference type="SUPFAM" id="SSF50952">
    <property type="entry name" value="Soluble quinoprotein glucose dehydrogenase"/>
    <property type="match status" value="1"/>
</dbReference>
<dbReference type="EC" id="1.1.5.-" evidence="3"/>
<organism evidence="3 4">
    <name type="scientific">Aminobacter aminovorans</name>
    <name type="common">Chelatobacter heintzii</name>
    <dbReference type="NCBI Taxonomy" id="83263"/>
    <lineage>
        <taxon>Bacteria</taxon>
        <taxon>Pseudomonadati</taxon>
        <taxon>Pseudomonadota</taxon>
        <taxon>Alphaproteobacteria</taxon>
        <taxon>Hyphomicrobiales</taxon>
        <taxon>Phyllobacteriaceae</taxon>
        <taxon>Aminobacter</taxon>
    </lineage>
</organism>
<reference evidence="3 4" key="1">
    <citation type="submission" date="2018-06" db="EMBL/GenBank/DDBJ databases">
        <authorList>
            <consortium name="Pathogen Informatics"/>
            <person name="Doyle S."/>
        </authorList>
    </citation>
    <scope>NUCLEOTIDE SEQUENCE [LARGE SCALE GENOMIC DNA]</scope>
    <source>
        <strain evidence="3 4">NCTC10684</strain>
    </source>
</reference>
<evidence type="ECO:0000256" key="1">
    <source>
        <dbReference type="SAM" id="SignalP"/>
    </source>
</evidence>
<dbReference type="InterPro" id="IPR012938">
    <property type="entry name" value="Glc/Sorbosone_DH"/>
</dbReference>
<accession>A0A380WJ09</accession>
<dbReference type="InterPro" id="IPR011041">
    <property type="entry name" value="Quinoprot_gluc/sorb_DH_b-prop"/>
</dbReference>
<evidence type="ECO:0000313" key="4">
    <source>
        <dbReference type="Proteomes" id="UP000254701"/>
    </source>
</evidence>
<dbReference type="InterPro" id="IPR011042">
    <property type="entry name" value="6-blade_b-propeller_TolB-like"/>
</dbReference>
<dbReference type="PANTHER" id="PTHR19328:SF75">
    <property type="entry name" value="ALDOSE SUGAR DEHYDROGENASE YLII"/>
    <property type="match status" value="1"/>
</dbReference>
<keyword evidence="1" id="KW-0732">Signal</keyword>
<evidence type="ECO:0000313" key="3">
    <source>
        <dbReference type="EMBL" id="SUU88963.1"/>
    </source>
</evidence>
<gene>
    <name evidence="3" type="primary">yliI</name>
    <name evidence="3" type="ORF">NCTC10684_02195</name>
</gene>
<dbReference type="Pfam" id="PF07995">
    <property type="entry name" value="GSDH"/>
    <property type="match status" value="1"/>
</dbReference>
<dbReference type="PANTHER" id="PTHR19328">
    <property type="entry name" value="HEDGEHOG-INTERACTING PROTEIN"/>
    <property type="match status" value="1"/>
</dbReference>
<feature type="chain" id="PRO_5016937634" evidence="1">
    <location>
        <begin position="38"/>
        <end position="393"/>
    </location>
</feature>
<dbReference type="Proteomes" id="UP000254701">
    <property type="component" value="Unassembled WGS sequence"/>
</dbReference>
<keyword evidence="3" id="KW-0560">Oxidoreductase</keyword>
<dbReference type="GO" id="GO:0016491">
    <property type="term" value="F:oxidoreductase activity"/>
    <property type="evidence" value="ECO:0007669"/>
    <property type="project" value="UniProtKB-KW"/>
</dbReference>
<dbReference type="Gene3D" id="2.120.10.30">
    <property type="entry name" value="TolB, C-terminal domain"/>
    <property type="match status" value="1"/>
</dbReference>
<protein>
    <submittedName>
        <fullName evidence="3">Soluble aldose sugar dehydrogenase yliI</fullName>
        <ecNumber evidence="3">1.1.5.-</ecNumber>
    </submittedName>
</protein>
<feature type="signal peptide" evidence="1">
    <location>
        <begin position="1"/>
        <end position="37"/>
    </location>
</feature>
<name>A0A380WJ09_AMIAI</name>
<dbReference type="AlphaFoldDB" id="A0A380WJ09"/>
<sequence>MLCHGCRASDCTYVGQMSTNTPLLAFMLAWAASPALAQTQSFNTEAVTLRADVIAGGLDHPWGLDFLPGNEAIVTERSGNIRILSEGGLSEPVSGVPKVAARGQGGLLDIAVARDFATSGTIFFSFSEPGRGGTGTALARAKLIRDGAEARLDDVKVIFSMNRKTGTSHHFGSRIVVNDDGTLFVTTGDRGQGDRAQDMQDHAGAVIRINADGSIPADNPAPDGKAMAAEIWSKGHRNLQGATFDPVLGGLITVEHGAQGGDELNRPQAGKNYGWPVITYGRDYSGEKIGVGTSAKGYEQPLYYWDPSIAPSGLASYQGEMFPEWKGDLLVGSLKFELLSRLDRDAKGNILDEERILDGAFGRIRDVNVAPDGSIWLLTDEGDGMIVRLSRGD</sequence>
<feature type="domain" description="Glucose/Sorbosone dehydrogenase" evidence="2">
    <location>
        <begin position="58"/>
        <end position="388"/>
    </location>
</feature>
<proteinExistence type="predicted"/>
<dbReference type="EMBL" id="UFSM01000001">
    <property type="protein sequence ID" value="SUU88963.1"/>
    <property type="molecule type" value="Genomic_DNA"/>
</dbReference>